<protein>
    <recommendedName>
        <fullName evidence="6">HECT domain-containing protein</fullName>
    </recommendedName>
</protein>
<evidence type="ECO:0000313" key="7">
    <source>
        <dbReference type="EMBL" id="JAP60010.1"/>
    </source>
</evidence>
<feature type="region of interest" description="Disordered" evidence="5">
    <location>
        <begin position="367"/>
        <end position="403"/>
    </location>
</feature>
<dbReference type="PROSITE" id="PS00626">
    <property type="entry name" value="RCC1_2"/>
    <property type="match status" value="1"/>
</dbReference>
<feature type="compositionally biased region" description="Basic and acidic residues" evidence="5">
    <location>
        <begin position="2763"/>
        <end position="2781"/>
    </location>
</feature>
<evidence type="ECO:0000259" key="6">
    <source>
        <dbReference type="PROSITE" id="PS50237"/>
    </source>
</evidence>
<feature type="domain" description="HECT" evidence="6">
    <location>
        <begin position="2871"/>
        <end position="3298"/>
    </location>
</feature>
<dbReference type="Gene3D" id="3.90.1750.10">
    <property type="entry name" value="Hect, E3 ligase catalytic domains"/>
    <property type="match status" value="1"/>
</dbReference>
<dbReference type="Pfam" id="PF00632">
    <property type="entry name" value="HECT"/>
    <property type="match status" value="1"/>
</dbReference>
<dbReference type="InterPro" id="IPR000569">
    <property type="entry name" value="HECT_dom"/>
</dbReference>
<feature type="repeat" description="RCC1" evidence="4">
    <location>
        <begin position="860"/>
        <end position="911"/>
    </location>
</feature>
<keyword evidence="1" id="KW-0677">Repeat</keyword>
<reference evidence="7" key="1">
    <citation type="submission" date="2016-01" db="EMBL/GenBank/DDBJ databases">
        <title>Reference transcriptome for the parasite Schistocephalus solidus: insights into the molecular evolution of parasitism.</title>
        <authorList>
            <person name="Hebert F.O."/>
            <person name="Grambauer S."/>
            <person name="Barber I."/>
            <person name="Landry C.R."/>
            <person name="Aubin-Horth N."/>
        </authorList>
    </citation>
    <scope>NUCLEOTIDE SEQUENCE</scope>
</reference>
<feature type="region of interest" description="Disordered" evidence="5">
    <location>
        <begin position="683"/>
        <end position="708"/>
    </location>
</feature>
<name>A0A0V0J4S8_SCHSO</name>
<feature type="compositionally biased region" description="Low complexity" evidence="5">
    <location>
        <begin position="683"/>
        <end position="706"/>
    </location>
</feature>
<dbReference type="Gene3D" id="2.130.10.30">
    <property type="entry name" value="Regulator of chromosome condensation 1/beta-lactamase-inhibitor protein II"/>
    <property type="match status" value="4"/>
</dbReference>
<dbReference type="Pfam" id="PF25390">
    <property type="entry name" value="WD40_RLD"/>
    <property type="match status" value="1"/>
</dbReference>
<dbReference type="PANTHER" id="PTHR22872">
    <property type="entry name" value="BTK-BINDING PROTEIN-RELATED"/>
    <property type="match status" value="1"/>
</dbReference>
<evidence type="ECO:0000256" key="2">
    <source>
        <dbReference type="ARBA" id="ARBA00022786"/>
    </source>
</evidence>
<accession>A0A0V0J4S8</accession>
<dbReference type="EMBL" id="GEEE01003215">
    <property type="protein sequence ID" value="JAP60010.1"/>
    <property type="molecule type" value="Transcribed_RNA"/>
</dbReference>
<feature type="region of interest" description="Disordered" evidence="5">
    <location>
        <begin position="2763"/>
        <end position="2782"/>
    </location>
</feature>
<dbReference type="PANTHER" id="PTHR22872:SF2">
    <property type="entry name" value="INHIBITOR OF BRUTON TYROSINE KINASE"/>
    <property type="match status" value="1"/>
</dbReference>
<dbReference type="InterPro" id="IPR058923">
    <property type="entry name" value="RCC1-like_dom"/>
</dbReference>
<dbReference type="PRINTS" id="PR00633">
    <property type="entry name" value="RCCNDNSATION"/>
</dbReference>
<feature type="region of interest" description="Disordered" evidence="5">
    <location>
        <begin position="531"/>
        <end position="587"/>
    </location>
</feature>
<feature type="repeat" description="RCC1" evidence="4">
    <location>
        <begin position="1216"/>
        <end position="1272"/>
    </location>
</feature>
<feature type="region of interest" description="Disordered" evidence="5">
    <location>
        <begin position="430"/>
        <end position="460"/>
    </location>
</feature>
<feature type="repeat" description="RCC1" evidence="4">
    <location>
        <begin position="1164"/>
        <end position="1215"/>
    </location>
</feature>
<feature type="compositionally biased region" description="Low complexity" evidence="5">
    <location>
        <begin position="555"/>
        <end position="568"/>
    </location>
</feature>
<dbReference type="InterPro" id="IPR000408">
    <property type="entry name" value="Reg_chr_condens"/>
</dbReference>
<gene>
    <name evidence="7" type="ORF">TR113777</name>
</gene>
<dbReference type="InterPro" id="IPR051625">
    <property type="entry name" value="Signaling_Regulatory_Domain"/>
</dbReference>
<dbReference type="PROSITE" id="PS50012">
    <property type="entry name" value="RCC1_3"/>
    <property type="match status" value="11"/>
</dbReference>
<dbReference type="SMART" id="SM00119">
    <property type="entry name" value="HECTc"/>
    <property type="match status" value="1"/>
</dbReference>
<dbReference type="InterPro" id="IPR009091">
    <property type="entry name" value="RCC1/BLIP-II"/>
</dbReference>
<proteinExistence type="predicted"/>
<evidence type="ECO:0000256" key="4">
    <source>
        <dbReference type="PROSITE-ProRule" id="PRU00235"/>
    </source>
</evidence>
<dbReference type="Gene3D" id="3.30.2410.10">
    <property type="entry name" value="Hect, E3 ligase catalytic domain"/>
    <property type="match status" value="1"/>
</dbReference>
<feature type="repeat" description="RCC1" evidence="4">
    <location>
        <begin position="2486"/>
        <end position="2537"/>
    </location>
</feature>
<organism evidence="7">
    <name type="scientific">Schistocephalus solidus</name>
    <name type="common">Tapeworm</name>
    <dbReference type="NCBI Taxonomy" id="70667"/>
    <lineage>
        <taxon>Eukaryota</taxon>
        <taxon>Metazoa</taxon>
        <taxon>Spiralia</taxon>
        <taxon>Lophotrochozoa</taxon>
        <taxon>Platyhelminthes</taxon>
        <taxon>Cestoda</taxon>
        <taxon>Eucestoda</taxon>
        <taxon>Diphyllobothriidea</taxon>
        <taxon>Diphyllobothriidae</taxon>
        <taxon>Schistocephalus</taxon>
    </lineage>
</organism>
<evidence type="ECO:0000256" key="1">
    <source>
        <dbReference type="ARBA" id="ARBA00022737"/>
    </source>
</evidence>
<dbReference type="GO" id="GO:0004842">
    <property type="term" value="F:ubiquitin-protein transferase activity"/>
    <property type="evidence" value="ECO:0007669"/>
    <property type="project" value="InterPro"/>
</dbReference>
<dbReference type="SUPFAM" id="SSF50985">
    <property type="entry name" value="RCC1/BLIP-II"/>
    <property type="match status" value="2"/>
</dbReference>
<feature type="repeat" description="RCC1" evidence="4">
    <location>
        <begin position="2327"/>
        <end position="2378"/>
    </location>
</feature>
<feature type="region of interest" description="Disordered" evidence="5">
    <location>
        <begin position="477"/>
        <end position="515"/>
    </location>
</feature>
<feature type="active site" description="Glycyl thioester intermediate" evidence="3">
    <location>
        <position position="3261"/>
    </location>
</feature>
<feature type="repeat" description="RCC1" evidence="4">
    <location>
        <begin position="2434"/>
        <end position="2485"/>
    </location>
</feature>
<dbReference type="SUPFAM" id="SSF56204">
    <property type="entry name" value="Hect, E3 ligase catalytic domain"/>
    <property type="match status" value="1"/>
</dbReference>
<feature type="repeat" description="RCC1" evidence="4">
    <location>
        <begin position="912"/>
        <end position="996"/>
    </location>
</feature>
<dbReference type="Pfam" id="PF00415">
    <property type="entry name" value="RCC1"/>
    <property type="match status" value="4"/>
</dbReference>
<feature type="repeat" description="RCC1" evidence="4">
    <location>
        <begin position="997"/>
        <end position="1050"/>
    </location>
</feature>
<sequence>MTQLFDDTETSSAVDQLVIGQLLFSMLLRLLHGLVEDLVSLVQNDSFLCQPARHVACASSQNHPPQAFSHFLTLMHSGVQSFSGTKEKDEASSIVNFTKLLLGTGLRPRIAVPPTALRPGVQVKSTYPKRTCFVMEESLLRPVENSRCPSPPSLSCCRGRAADLRQSPIPISASQAIPRLERINGSDQAGGPPASDPAAEEGYYLPPPISRLLAMGFRLRDILFAIEHLGGPSVQSMVERVDRATSSPPALGRDIDWPALPSIEALIDVMLLLPSSSPSLSLPPPATRPRDSRSPSWIEELCGASGHRPPPSASATAVSNVAALNPRSSTTISTVPTEYYSFFNLQDDEEENMFSGSIDELRAAVNGASEEEEEGDAVWSPVVRSQGSQRSRHAASRWDDDDASPTAFDDVIHHAYSDFTSPSGNACHAAEAVSSSSSSSSPDFLSISPANQPPPEVVCHSGRTTLQRRHAQIFNRAEVQRTLERRRSQRLQRASSNPSLGRTSPTVTLPPVPPGEAPALSAFCRRLVNRAKTTSSLPPDRTDVPENPPSRRLRSTWSASTSPSLATSTRRRQSLKGSPTPSANSLRSFQVAIGDRVQICVHEPRWGWGKVTPQSIGKVTDKYFLRHDLKSPSLDFAQAPGSGEPSTAPPDGIQCVVQVRFPEQSKWTGPVSEVRRVVTCGGSLHRSSSSSSASAADRTSTLSSASWTNPSTISEHCSLAHYAQSNPKDSISAITVGDVWKIHELTIEGSDFPSQSADRLWVYETLASTRASELLLEGWRAERELLLGLVCPTRECFLESTRTNVSGSPFSEEARRRLSSRVRKWFGESVPHSPCSPTPPDRATGVESHLEEDCLRTDVGNVFAWGLNDKEQLGGPRGSKIKLPQFNSALSVLRPVQVVGGSKCLFVVTEEGDVYACGDTSGGKLGLGSPSQLLSALPIGVTSEATHEAGRTSDGWSSLPTPNVQRPRLLEELSGRRIVKVAAHSGSKHTLALTADGSIFAWGDGAAGQLGLGDRASCHKPQALGDTHFGGETVVDIAVGSGYSAAITASGELFTWGSGKSGRLGHGDMEDRLVPTKVLHFAGLQVIQVACGSRGAQTLALTSDGRVWAWGDGEFGKLGLGNSESYSLPTPIPTFTSHLHQQQQHPVVFLGCGAQFSVALTASGRVFTWGKADYHRLGHGDLNHVNVPTCVKAFASQRVVQVAVGALHCLAVTDTGRVYSWGDNDHGQLGNGLTVVNKMPSVVLGLPRLPTNALGNFRIACGSSHSVAYLLPTGCDSACTLSTLSTNFHLAATFEAAQATLETDEFPAETTAQSSAMRLPTPTVAVARRWQRLRCACPSLTGTAAGALFPDAPTGPLGRLYTEAVFKSVCEWMVESTFRSSSGPWGSSEISNHFGYKPVPFPVPTRDPLGFSYLGLSDGYTENFDVPTNASMRQQPTTTSSGSYCLSEVGVPSATTAASETQPDPGEFCGVQLPSYCHFVALGLQGAVESGPVLPVEFGAGLLAGTSERRIQRLASLLPRGYQTTSGDGRTDVISFNRLADVMLQSIQTEITRDLASLLLLWISSRSQHALPVNTKKDDNKFDAEAKPKMHTLSKILDLRQSPFKFSDWLDPSVLLQWLDLIRIYLKESSASRDDVGAGVESFWSQPVGQPVTAADHFLRLHVSWLLTALELTSASSIKASSLASQRLQTLLCEYCLLELESFSLLVDAACVQSSTSSSQQCSRSRLRGEGLLQPPPTATLPLSFPQLVERGVDFFQHSMRLTGADQSAAQGVPLLPDTLTLVSPSLKFVQIFLLTGIIESCSKPQQCIQWLASLAHLALCPGTNKTNLTRSASLQRCWQAREWAVGALLRLLSTAANSPLASPLYLKLVNTVRKQMTRLTGSGGSCIGRTLMNSGLTPTTPGVVNCSLHQTRTISLASPLTLPATPSQPLIVAQSVSSKNIQGVETDTFAREVAFHLNWFLEMLPSALQQQFAYERPEVVDGNQLSHSRFFLRLILLVLELGCRKLPLVQSKPAHHNHIGASRSSQDPLLVAHPFAPGQGPIHQLPSAALASSSRLNHPPTWTWFSRLASCLDLLRLLLERRRTRLPDDLIAEFESSFPPQVFVAQMPASSSSCSETFLTSDRSYLDEELFGLTEDMELVHWVRTHPHDWEECWSHGYNQVWAFGQNDSGQLGGLEGRIVRTPCMVERLCELSPISLFGGFLTLFAVTDTGEVHASGYAHNDRLGAAVEPCAFLPVRLTSLSSVRIVKLAVHPLGQHCLALDTEGNVYSWGTQTHGRLGHGSVIVLKGPRVIDSLSARPHTADSKSFRIVDIFAGYAHSAAITEAGELYTWGHGLTGSLGHGDTKNQRRPKLVEALCGHRVVEVACAGEHTPVLALTPDEDAVWHWGNVTFEKWDQDMHPLPTLPIKLQALQGRGIIHVANGGSFSVALSRSGSVYTWGAEMRGALGHSVRSPLLTPTLLSALAHTRITSLACGSAHCLAIDENQNVYSWGANDQGQLGDGTSTSRATPRIIISFGKRRAFQVACGSSHSFVIIRDPYSSGAAKITTTTVAESACTSIFPRKYSETPRTRHDGSLLAAAVHVDTHLPPAFLGPLPSRGPPPEYHALNNLVLRTQATANSIRPLVLLRNRFLFLQWVAKLTCGGEYSRSAADNADPIMGGVTLVNSTLIGSRLQTSAFFGFWPLIGQVVGDGLSTDRLAALISPSPLHSDLVTVDNRLDMLASLLLVNSKEILLRRILQSTTHPALFHGPEIRVTRLSTNLDRSDIPHPRSYRDPRSDATAREPVNPLKSVFAQVSRRMLQMNEFGAPCSNEDPDGVVGACEPVVAEEEMREASHLHRARAWLANQLTAGRPTLIPRPPRLQVPPQPHFWLSRRAWKVSLVGESVDDCGGGFSDSVAEICDELHAPWSGLPVLVPCSPLTESGRSQEIAPSSNFIINPDCAVLAPAWLVFLGCLMGIGVRTGHSLHLRLAQPIWRLLCGRRSGIRLSEMISLDAEVSATGFDLLAIAKMPNEELERAELPFTCLSANRCHSVDLIQFVRELAFCSQPCIETDCLHLFLSKSTNHSPTPPPSSAPDVLWSSVQASARVALSEFMSAPAVSMEMTEPPTPNASEACPGARLCVKPDTRPAYLMAVILFRRQEFERAIRLVRRGLAQVLPIGVLSLFTGEELECLVCGAPEISVEALQQLVTYDNLAPDDQLVLWFWTIVSEMTNWERSLLLRFVWGRSRLPRFPSDLRERQFHIRVQMDYHPPDSYLPEGSTCLFTLRLPQYSSLAVFRERLRYAIFSCRSIDSDDLTMLE</sequence>
<feature type="repeat" description="RCC1" evidence="4">
    <location>
        <begin position="1051"/>
        <end position="1102"/>
    </location>
</feature>
<evidence type="ECO:0000256" key="3">
    <source>
        <dbReference type="PROSITE-ProRule" id="PRU00104"/>
    </source>
</evidence>
<evidence type="ECO:0000256" key="5">
    <source>
        <dbReference type="SAM" id="MobiDB-lite"/>
    </source>
</evidence>
<dbReference type="InterPro" id="IPR035983">
    <property type="entry name" value="Hect_E3_ubiquitin_ligase"/>
</dbReference>
<feature type="compositionally biased region" description="Polar residues" evidence="5">
    <location>
        <begin position="575"/>
        <end position="587"/>
    </location>
</feature>
<feature type="repeat" description="RCC1" evidence="4">
    <location>
        <begin position="1105"/>
        <end position="1163"/>
    </location>
</feature>
<keyword evidence="2 3" id="KW-0833">Ubl conjugation pathway</keyword>
<feature type="repeat" description="RCC1" evidence="4">
    <location>
        <begin position="2266"/>
        <end position="2326"/>
    </location>
</feature>
<dbReference type="PROSITE" id="PS50237">
    <property type="entry name" value="HECT"/>
    <property type="match status" value="1"/>
</dbReference>